<feature type="compositionally biased region" description="Basic and acidic residues" evidence="1">
    <location>
        <begin position="212"/>
        <end position="224"/>
    </location>
</feature>
<evidence type="ECO:0000256" key="2">
    <source>
        <dbReference type="SAM" id="Phobius"/>
    </source>
</evidence>
<evidence type="ECO:0000313" key="3">
    <source>
        <dbReference type="EMBL" id="KAF5309987.1"/>
    </source>
</evidence>
<keyword evidence="2" id="KW-0472">Membrane</keyword>
<feature type="transmembrane region" description="Helical" evidence="2">
    <location>
        <begin position="106"/>
        <end position="126"/>
    </location>
</feature>
<dbReference type="OrthoDB" id="2560085at2759"/>
<proteinExistence type="predicted"/>
<dbReference type="EMBL" id="JAACJJ010000058">
    <property type="protein sequence ID" value="KAF5309987.1"/>
    <property type="molecule type" value="Genomic_DNA"/>
</dbReference>
<dbReference type="Proteomes" id="UP000567179">
    <property type="component" value="Unassembled WGS sequence"/>
</dbReference>
<evidence type="ECO:0000313" key="4">
    <source>
        <dbReference type="Proteomes" id="UP000567179"/>
    </source>
</evidence>
<protein>
    <submittedName>
        <fullName evidence="3">Uncharacterized protein</fullName>
    </submittedName>
</protein>
<feature type="transmembrane region" description="Helical" evidence="2">
    <location>
        <begin position="12"/>
        <end position="36"/>
    </location>
</feature>
<reference evidence="3 4" key="1">
    <citation type="journal article" date="2020" name="ISME J.">
        <title>Uncovering the hidden diversity of litter-decomposition mechanisms in mushroom-forming fungi.</title>
        <authorList>
            <person name="Floudas D."/>
            <person name="Bentzer J."/>
            <person name="Ahren D."/>
            <person name="Johansson T."/>
            <person name="Persson P."/>
            <person name="Tunlid A."/>
        </authorList>
    </citation>
    <scope>NUCLEOTIDE SEQUENCE [LARGE SCALE GENOMIC DNA]</scope>
    <source>
        <strain evidence="3 4">CBS 101986</strain>
    </source>
</reference>
<gene>
    <name evidence="3" type="ORF">D9619_010245</name>
</gene>
<keyword evidence="2" id="KW-0812">Transmembrane</keyword>
<name>A0A8H5ERR1_9AGAR</name>
<sequence length="224" mass="23785">MSTYAQDPLKKARLLSLVVAWCFAVIAACVGLNALVKSNQDKAKLKKLAPAPAVVFIDTNDIYHVGISATVASLVLAILVSVYAVGSVFSPTKGLFARTLRVQAGLLLAACAWLFATMIPYMIFYLHRQAKVTAFIGTTQLPASVIKAVEAQSGSTGVYKQISYLRLVAIFPWLSLFFSLIAVVLLFKSASASSAATATAHSHGTSSPSTSMKEDASHNEKATV</sequence>
<feature type="compositionally biased region" description="Low complexity" evidence="1">
    <location>
        <begin position="200"/>
        <end position="211"/>
    </location>
</feature>
<keyword evidence="4" id="KW-1185">Reference proteome</keyword>
<accession>A0A8H5ERR1</accession>
<organism evidence="3 4">
    <name type="scientific">Psilocybe cf. subviscida</name>
    <dbReference type="NCBI Taxonomy" id="2480587"/>
    <lineage>
        <taxon>Eukaryota</taxon>
        <taxon>Fungi</taxon>
        <taxon>Dikarya</taxon>
        <taxon>Basidiomycota</taxon>
        <taxon>Agaricomycotina</taxon>
        <taxon>Agaricomycetes</taxon>
        <taxon>Agaricomycetidae</taxon>
        <taxon>Agaricales</taxon>
        <taxon>Agaricineae</taxon>
        <taxon>Strophariaceae</taxon>
        <taxon>Psilocybe</taxon>
    </lineage>
</organism>
<feature type="transmembrane region" description="Helical" evidence="2">
    <location>
        <begin position="164"/>
        <end position="187"/>
    </location>
</feature>
<comment type="caution">
    <text evidence="3">The sequence shown here is derived from an EMBL/GenBank/DDBJ whole genome shotgun (WGS) entry which is preliminary data.</text>
</comment>
<keyword evidence="2" id="KW-1133">Transmembrane helix</keyword>
<dbReference type="AlphaFoldDB" id="A0A8H5ERR1"/>
<feature type="region of interest" description="Disordered" evidence="1">
    <location>
        <begin position="200"/>
        <end position="224"/>
    </location>
</feature>
<feature type="transmembrane region" description="Helical" evidence="2">
    <location>
        <begin position="62"/>
        <end position="85"/>
    </location>
</feature>
<evidence type="ECO:0000256" key="1">
    <source>
        <dbReference type="SAM" id="MobiDB-lite"/>
    </source>
</evidence>